<dbReference type="SUPFAM" id="SSF52540">
    <property type="entry name" value="P-loop containing nucleoside triphosphate hydrolases"/>
    <property type="match status" value="1"/>
</dbReference>
<keyword evidence="6" id="KW-1185">Reference proteome</keyword>
<proteinExistence type="predicted"/>
<keyword evidence="1" id="KW-0813">Transport</keyword>
<dbReference type="PANTHER" id="PTHR42788:SF13">
    <property type="entry name" value="ALIPHATIC SULFONATES IMPORT ATP-BINDING PROTEIN SSUB"/>
    <property type="match status" value="1"/>
</dbReference>
<dbReference type="Proteomes" id="UP001597092">
    <property type="component" value="Unassembled WGS sequence"/>
</dbReference>
<dbReference type="GO" id="GO:0005524">
    <property type="term" value="F:ATP binding"/>
    <property type="evidence" value="ECO:0007669"/>
    <property type="project" value="UniProtKB-KW"/>
</dbReference>
<evidence type="ECO:0000259" key="4">
    <source>
        <dbReference type="PROSITE" id="PS50893"/>
    </source>
</evidence>
<dbReference type="Gene3D" id="3.40.50.300">
    <property type="entry name" value="P-loop containing nucleotide triphosphate hydrolases"/>
    <property type="match status" value="1"/>
</dbReference>
<dbReference type="RefSeq" id="WP_256307617.1">
    <property type="nucleotide sequence ID" value="NZ_JANHAW010000002.1"/>
</dbReference>
<dbReference type="InterPro" id="IPR017871">
    <property type="entry name" value="ABC_transporter-like_CS"/>
</dbReference>
<evidence type="ECO:0000256" key="2">
    <source>
        <dbReference type="ARBA" id="ARBA00022741"/>
    </source>
</evidence>
<protein>
    <submittedName>
        <fullName evidence="5">ABC transporter ATP-binding protein</fullName>
    </submittedName>
</protein>
<dbReference type="InterPro" id="IPR050166">
    <property type="entry name" value="ABC_transporter_ATP-bind"/>
</dbReference>
<reference evidence="5 6" key="1">
    <citation type="journal article" date="2019" name="Int. J. Syst. Evol. Microbiol.">
        <title>The Global Catalogue of Microorganisms (GCM) 10K type strain sequencing project: providing services to taxonomists for standard genome sequencing and annotation.</title>
        <authorList>
            <consortium name="The Broad Institute Genomics Platform"/>
            <consortium name="The Broad Institute Genome Sequencing Center for Infectious Disease"/>
            <person name="Wu L."/>
            <person name="Ma J."/>
        </authorList>
    </citation>
    <scope>NUCLEOTIDE SEQUENCE [LARGE SCALE GENOMIC DNA]</scope>
    <source>
        <strain evidence="5 6">CGMCC 1.10387</strain>
    </source>
</reference>
<evidence type="ECO:0000313" key="5">
    <source>
        <dbReference type="EMBL" id="MFD1684909.1"/>
    </source>
</evidence>
<dbReference type="EMBL" id="JBHUDP010000001">
    <property type="protein sequence ID" value="MFD1684909.1"/>
    <property type="molecule type" value="Genomic_DNA"/>
</dbReference>
<feature type="domain" description="ABC transporter" evidence="4">
    <location>
        <begin position="13"/>
        <end position="242"/>
    </location>
</feature>
<dbReference type="InterPro" id="IPR003593">
    <property type="entry name" value="AAA+_ATPase"/>
</dbReference>
<evidence type="ECO:0000313" key="6">
    <source>
        <dbReference type="Proteomes" id="UP001597092"/>
    </source>
</evidence>
<dbReference type="PROSITE" id="PS50893">
    <property type="entry name" value="ABC_TRANSPORTER_2"/>
    <property type="match status" value="1"/>
</dbReference>
<organism evidence="5 6">
    <name type="scientific">Halobellus litoreus</name>
    <dbReference type="NCBI Taxonomy" id="755310"/>
    <lineage>
        <taxon>Archaea</taxon>
        <taxon>Methanobacteriati</taxon>
        <taxon>Methanobacteriota</taxon>
        <taxon>Stenosarchaea group</taxon>
        <taxon>Halobacteria</taxon>
        <taxon>Halobacteriales</taxon>
        <taxon>Haloferacaceae</taxon>
        <taxon>Halobellus</taxon>
    </lineage>
</organism>
<evidence type="ECO:0000256" key="1">
    <source>
        <dbReference type="ARBA" id="ARBA00022448"/>
    </source>
</evidence>
<keyword evidence="3 5" id="KW-0067">ATP-binding</keyword>
<keyword evidence="2" id="KW-0547">Nucleotide-binding</keyword>
<sequence>MSTRQAPDTETAISAKSLGKVYRGEHQSVTALKELSFSVSRGEFFSVVGPSGCGKSTLLRIIARLIDATTGDFEVNSREGSRPENSVVFQEHALFPWRTVQKNVEFGLEMRGVPKQERSSTARDYLRKVGLEGFEDLYPHQLSGGMQQRVNISRAFANDPEVLLMDEPLGALDAQTRHVLQEELLRIWNEEDKTIIYITHSLEEAILMSDRIGLMTSRPGTLKDVYEVDIPRPRTNKTRNRSDFNELYSELWDSLEDEVQASMELRRAESQ</sequence>
<comment type="caution">
    <text evidence="5">The sequence shown here is derived from an EMBL/GenBank/DDBJ whole genome shotgun (WGS) entry which is preliminary data.</text>
</comment>
<name>A0ABD6DUC1_9EURY</name>
<dbReference type="AlphaFoldDB" id="A0ABD6DUC1"/>
<dbReference type="InterPro" id="IPR003439">
    <property type="entry name" value="ABC_transporter-like_ATP-bd"/>
</dbReference>
<accession>A0ABD6DUC1</accession>
<dbReference type="PROSITE" id="PS00211">
    <property type="entry name" value="ABC_TRANSPORTER_1"/>
    <property type="match status" value="1"/>
</dbReference>
<gene>
    <name evidence="5" type="ORF">ACFSAS_04715</name>
</gene>
<dbReference type="SMART" id="SM00382">
    <property type="entry name" value="AAA"/>
    <property type="match status" value="1"/>
</dbReference>
<dbReference type="InterPro" id="IPR027417">
    <property type="entry name" value="P-loop_NTPase"/>
</dbReference>
<dbReference type="CDD" id="cd03293">
    <property type="entry name" value="ABC_NrtD_SsuB_transporters"/>
    <property type="match status" value="1"/>
</dbReference>
<dbReference type="PANTHER" id="PTHR42788">
    <property type="entry name" value="TAURINE IMPORT ATP-BINDING PROTEIN-RELATED"/>
    <property type="match status" value="1"/>
</dbReference>
<dbReference type="Pfam" id="PF00005">
    <property type="entry name" value="ABC_tran"/>
    <property type="match status" value="1"/>
</dbReference>
<evidence type="ECO:0000256" key="3">
    <source>
        <dbReference type="ARBA" id="ARBA00022840"/>
    </source>
</evidence>